<evidence type="ECO:0000259" key="5">
    <source>
        <dbReference type="PROSITE" id="PS50932"/>
    </source>
</evidence>
<dbReference type="EMBL" id="DWVY01000058">
    <property type="protein sequence ID" value="HJC75583.1"/>
    <property type="molecule type" value="Genomic_DNA"/>
</dbReference>
<dbReference type="SUPFAM" id="SSF53822">
    <property type="entry name" value="Periplasmic binding protein-like I"/>
    <property type="match status" value="1"/>
</dbReference>
<dbReference type="InterPro" id="IPR000843">
    <property type="entry name" value="HTH_LacI"/>
</dbReference>
<name>A0A9D2TNT9_9FIRM</name>
<dbReference type="AlphaFoldDB" id="A0A9D2TNT9"/>
<dbReference type="Pfam" id="PF00532">
    <property type="entry name" value="Peripla_BP_1"/>
    <property type="match status" value="1"/>
</dbReference>
<dbReference type="InterPro" id="IPR010982">
    <property type="entry name" value="Lambda_DNA-bd_dom_sf"/>
</dbReference>
<dbReference type="SUPFAM" id="SSF47413">
    <property type="entry name" value="lambda repressor-like DNA-binding domains"/>
    <property type="match status" value="1"/>
</dbReference>
<sequence>MTSIREVAKLARVAPSTVSRALNGSGYVAEDTKAKIRRAVEELDYVPNQWIRNLYQKKTGIIGVMAPELIHPYFSSLWSFLEVELNQYGYNMMICNTAQKEEIEREYLDTLERNLFDGMIIGAAFLPDKYYIKIKKPIISLDRIIPGIPLVTSDHAQGGCLAAEKFLERGCRKVLQLADPNAMTVASSRSAGALIKQMKSTGAQIITENFSWTDTIHYSRSIRRCSEIMKKHPDIDGILANDLCAASFLKVAKEKGIPVPGRLKIIAYDGTYVTGFNYCTIASIQQDVSLLAKMAVHTLIRLINRQPLKQEQIFVPVHFKEGETI</sequence>
<feature type="domain" description="HTH lacI-type" evidence="5">
    <location>
        <begin position="2"/>
        <end position="56"/>
    </location>
</feature>
<accession>A0A9D2TNT9</accession>
<evidence type="ECO:0000256" key="4">
    <source>
        <dbReference type="ARBA" id="ARBA00023163"/>
    </source>
</evidence>
<keyword evidence="2" id="KW-0805">Transcription regulation</keyword>
<evidence type="ECO:0000256" key="3">
    <source>
        <dbReference type="ARBA" id="ARBA00023125"/>
    </source>
</evidence>
<proteinExistence type="predicted"/>
<dbReference type="Pfam" id="PF00356">
    <property type="entry name" value="LacI"/>
    <property type="match status" value="1"/>
</dbReference>
<dbReference type="PANTHER" id="PTHR30146:SF95">
    <property type="entry name" value="RIBOSE OPERON REPRESSOR"/>
    <property type="match status" value="1"/>
</dbReference>
<dbReference type="GO" id="GO:0000976">
    <property type="term" value="F:transcription cis-regulatory region binding"/>
    <property type="evidence" value="ECO:0007669"/>
    <property type="project" value="TreeGrafter"/>
</dbReference>
<keyword evidence="4" id="KW-0804">Transcription</keyword>
<evidence type="ECO:0000313" key="7">
    <source>
        <dbReference type="Proteomes" id="UP000823902"/>
    </source>
</evidence>
<keyword evidence="1" id="KW-0678">Repressor</keyword>
<dbReference type="PROSITE" id="PS50932">
    <property type="entry name" value="HTH_LACI_2"/>
    <property type="match status" value="1"/>
</dbReference>
<gene>
    <name evidence="6" type="ORF">H9697_11705</name>
</gene>
<dbReference type="SMART" id="SM00354">
    <property type="entry name" value="HTH_LACI"/>
    <property type="match status" value="1"/>
</dbReference>
<reference evidence="6" key="2">
    <citation type="submission" date="2021-04" db="EMBL/GenBank/DDBJ databases">
        <authorList>
            <person name="Gilroy R."/>
        </authorList>
    </citation>
    <scope>NUCLEOTIDE SEQUENCE</scope>
    <source>
        <strain evidence="6">CHK196-7946</strain>
    </source>
</reference>
<dbReference type="PANTHER" id="PTHR30146">
    <property type="entry name" value="LACI-RELATED TRANSCRIPTIONAL REPRESSOR"/>
    <property type="match status" value="1"/>
</dbReference>
<dbReference type="Proteomes" id="UP000823902">
    <property type="component" value="Unassembled WGS sequence"/>
</dbReference>
<evidence type="ECO:0000256" key="2">
    <source>
        <dbReference type="ARBA" id="ARBA00023015"/>
    </source>
</evidence>
<evidence type="ECO:0000313" key="6">
    <source>
        <dbReference type="EMBL" id="HJC75583.1"/>
    </source>
</evidence>
<organism evidence="6 7">
    <name type="scientific">Candidatus Mediterraneibacter faecavium</name>
    <dbReference type="NCBI Taxonomy" id="2838668"/>
    <lineage>
        <taxon>Bacteria</taxon>
        <taxon>Bacillati</taxon>
        <taxon>Bacillota</taxon>
        <taxon>Clostridia</taxon>
        <taxon>Lachnospirales</taxon>
        <taxon>Lachnospiraceae</taxon>
        <taxon>Mediterraneibacter</taxon>
    </lineage>
</organism>
<dbReference type="Gene3D" id="3.40.50.2300">
    <property type="match status" value="2"/>
</dbReference>
<dbReference type="CDD" id="cd06291">
    <property type="entry name" value="PBP1_Qymf-like"/>
    <property type="match status" value="1"/>
</dbReference>
<dbReference type="CDD" id="cd01392">
    <property type="entry name" value="HTH_LacI"/>
    <property type="match status" value="1"/>
</dbReference>
<dbReference type="Gene3D" id="1.10.260.40">
    <property type="entry name" value="lambda repressor-like DNA-binding domains"/>
    <property type="match status" value="1"/>
</dbReference>
<keyword evidence="3 6" id="KW-0238">DNA-binding</keyword>
<comment type="caution">
    <text evidence="6">The sequence shown here is derived from an EMBL/GenBank/DDBJ whole genome shotgun (WGS) entry which is preliminary data.</text>
</comment>
<evidence type="ECO:0000256" key="1">
    <source>
        <dbReference type="ARBA" id="ARBA00022491"/>
    </source>
</evidence>
<protein>
    <submittedName>
        <fullName evidence="6">LacI family DNA-binding transcriptional regulator</fullName>
    </submittedName>
</protein>
<dbReference type="InterPro" id="IPR028082">
    <property type="entry name" value="Peripla_BP_I"/>
</dbReference>
<dbReference type="InterPro" id="IPR001761">
    <property type="entry name" value="Peripla_BP/Lac1_sug-bd_dom"/>
</dbReference>
<reference evidence="6" key="1">
    <citation type="journal article" date="2021" name="PeerJ">
        <title>Extensive microbial diversity within the chicken gut microbiome revealed by metagenomics and culture.</title>
        <authorList>
            <person name="Gilroy R."/>
            <person name="Ravi A."/>
            <person name="Getino M."/>
            <person name="Pursley I."/>
            <person name="Horton D.L."/>
            <person name="Alikhan N.F."/>
            <person name="Baker D."/>
            <person name="Gharbi K."/>
            <person name="Hall N."/>
            <person name="Watson M."/>
            <person name="Adriaenssens E.M."/>
            <person name="Foster-Nyarko E."/>
            <person name="Jarju S."/>
            <person name="Secka A."/>
            <person name="Antonio M."/>
            <person name="Oren A."/>
            <person name="Chaudhuri R.R."/>
            <person name="La Ragione R."/>
            <person name="Hildebrand F."/>
            <person name="Pallen M.J."/>
        </authorList>
    </citation>
    <scope>NUCLEOTIDE SEQUENCE</scope>
    <source>
        <strain evidence="6">CHK196-7946</strain>
    </source>
</reference>
<dbReference type="GO" id="GO:0003700">
    <property type="term" value="F:DNA-binding transcription factor activity"/>
    <property type="evidence" value="ECO:0007669"/>
    <property type="project" value="TreeGrafter"/>
</dbReference>